<evidence type="ECO:0000259" key="2">
    <source>
        <dbReference type="Pfam" id="PF20152"/>
    </source>
</evidence>
<evidence type="ECO:0000313" key="3">
    <source>
        <dbReference type="EMBL" id="KAF4613078.1"/>
    </source>
</evidence>
<keyword evidence="1" id="KW-1133">Transmembrane helix</keyword>
<keyword evidence="1" id="KW-0472">Membrane</keyword>
<evidence type="ECO:0000313" key="4">
    <source>
        <dbReference type="Proteomes" id="UP000521872"/>
    </source>
</evidence>
<dbReference type="EMBL" id="JAACJL010000046">
    <property type="protein sequence ID" value="KAF4613078.1"/>
    <property type="molecule type" value="Genomic_DNA"/>
</dbReference>
<dbReference type="AlphaFoldDB" id="A0A8H4VKD2"/>
<gene>
    <name evidence="3" type="ORF">D9613_011094</name>
</gene>
<dbReference type="Proteomes" id="UP000521872">
    <property type="component" value="Unassembled WGS sequence"/>
</dbReference>
<organism evidence="3 4">
    <name type="scientific">Agrocybe pediades</name>
    <dbReference type="NCBI Taxonomy" id="84607"/>
    <lineage>
        <taxon>Eukaryota</taxon>
        <taxon>Fungi</taxon>
        <taxon>Dikarya</taxon>
        <taxon>Basidiomycota</taxon>
        <taxon>Agaricomycotina</taxon>
        <taxon>Agaricomycetes</taxon>
        <taxon>Agaricomycetidae</taxon>
        <taxon>Agaricales</taxon>
        <taxon>Agaricineae</taxon>
        <taxon>Strophariaceae</taxon>
        <taxon>Agrocybe</taxon>
    </lineage>
</organism>
<feature type="domain" description="DUF6534" evidence="2">
    <location>
        <begin position="5"/>
        <end position="71"/>
    </location>
</feature>
<comment type="caution">
    <text evidence="3">The sequence shown here is derived from an EMBL/GenBank/DDBJ whole genome shotgun (WGS) entry which is preliminary data.</text>
</comment>
<protein>
    <recommendedName>
        <fullName evidence="2">DUF6534 domain-containing protein</fullName>
    </recommendedName>
</protein>
<dbReference type="Pfam" id="PF20152">
    <property type="entry name" value="DUF6534"/>
    <property type="match status" value="1"/>
</dbReference>
<dbReference type="InterPro" id="IPR045339">
    <property type="entry name" value="DUF6534"/>
</dbReference>
<accession>A0A8H4VKD2</accession>
<proteinExistence type="predicted"/>
<sequence length="118" mass="13094">MSLTRKETNWKPTQRIVNKLVRLVIETAAIATTNLILAVLPGRPTYYQTTAGVLGKMYSNAMMAVFNSRMHVGYSTSTTQEMSMSYRIGNIEQGSYSGDGYGYDDSALDSTFVTTRTQ</sequence>
<evidence type="ECO:0000256" key="1">
    <source>
        <dbReference type="SAM" id="Phobius"/>
    </source>
</evidence>
<feature type="transmembrane region" description="Helical" evidence="1">
    <location>
        <begin position="20"/>
        <end position="40"/>
    </location>
</feature>
<keyword evidence="1" id="KW-0812">Transmembrane</keyword>
<keyword evidence="4" id="KW-1185">Reference proteome</keyword>
<reference evidence="3 4" key="1">
    <citation type="submission" date="2019-12" db="EMBL/GenBank/DDBJ databases">
        <authorList>
            <person name="Floudas D."/>
            <person name="Bentzer J."/>
            <person name="Ahren D."/>
            <person name="Johansson T."/>
            <person name="Persson P."/>
            <person name="Tunlid A."/>
        </authorList>
    </citation>
    <scope>NUCLEOTIDE SEQUENCE [LARGE SCALE GENOMIC DNA]</scope>
    <source>
        <strain evidence="3 4">CBS 102.39</strain>
    </source>
</reference>
<name>A0A8H4VKD2_9AGAR</name>